<evidence type="ECO:0000256" key="2">
    <source>
        <dbReference type="SAM" id="MobiDB-lite"/>
    </source>
</evidence>
<name>A0A2M8WJH6_9MICO</name>
<sequence>MSELTFTLLRLGYLVVLWLLVLSAIRVLRRDLAEPAPTPEPAPQQPRAELRPSSGPVQVPQYHHATPTGTPAQGVQSAPVSAPTPAAAQTVGNLPRTPVLPGTTDSRTAARHQPRVSTTRLVVVEGSLRGTSLPLSGSGVLLGRAPSCTLVLDDDYSSARHARVFPQHGSWFVEDLGSTNGTYLDGNRLVAPVEVRPGSQIRIGQTVMELQR</sequence>
<dbReference type="EMBL" id="PGTZ01000009">
    <property type="protein sequence ID" value="PJI91048.1"/>
    <property type="molecule type" value="Genomic_DNA"/>
</dbReference>
<feature type="domain" description="FHA" evidence="4">
    <location>
        <begin position="140"/>
        <end position="189"/>
    </location>
</feature>
<gene>
    <name evidence="5" type="ORF">CLV34_2310</name>
</gene>
<dbReference type="PROSITE" id="PS50006">
    <property type="entry name" value="FHA_DOMAIN"/>
    <property type="match status" value="1"/>
</dbReference>
<dbReference type="OrthoDB" id="277520at2"/>
<dbReference type="InterPro" id="IPR050923">
    <property type="entry name" value="Cell_Proc_Reg/RNA_Proc"/>
</dbReference>
<comment type="caution">
    <text evidence="5">The sequence shown here is derived from an EMBL/GenBank/DDBJ whole genome shotgun (WGS) entry which is preliminary data.</text>
</comment>
<protein>
    <submittedName>
        <fullName evidence="5">Type III secretion system (T3SS) inner membrane Yop/YscD-like protein</fullName>
    </submittedName>
</protein>
<feature type="transmembrane region" description="Helical" evidence="3">
    <location>
        <begin position="6"/>
        <end position="25"/>
    </location>
</feature>
<dbReference type="PANTHER" id="PTHR23308">
    <property type="entry name" value="NUCLEAR INHIBITOR OF PROTEIN PHOSPHATASE-1"/>
    <property type="match status" value="1"/>
</dbReference>
<keyword evidence="3" id="KW-0472">Membrane</keyword>
<dbReference type="RefSeq" id="WP_100350446.1">
    <property type="nucleotide sequence ID" value="NZ_PGTZ01000009.1"/>
</dbReference>
<evidence type="ECO:0000256" key="1">
    <source>
        <dbReference type="ARBA" id="ARBA00022553"/>
    </source>
</evidence>
<dbReference type="AlphaFoldDB" id="A0A2M8WJH6"/>
<dbReference type="Gene3D" id="2.60.200.20">
    <property type="match status" value="1"/>
</dbReference>
<feature type="compositionally biased region" description="Low complexity" evidence="2">
    <location>
        <begin position="75"/>
        <end position="91"/>
    </location>
</feature>
<keyword evidence="6" id="KW-1185">Reference proteome</keyword>
<dbReference type="Pfam" id="PF00498">
    <property type="entry name" value="FHA"/>
    <property type="match status" value="1"/>
</dbReference>
<evidence type="ECO:0000256" key="3">
    <source>
        <dbReference type="SAM" id="Phobius"/>
    </source>
</evidence>
<evidence type="ECO:0000313" key="5">
    <source>
        <dbReference type="EMBL" id="PJI91048.1"/>
    </source>
</evidence>
<evidence type="ECO:0000259" key="4">
    <source>
        <dbReference type="PROSITE" id="PS50006"/>
    </source>
</evidence>
<dbReference type="InterPro" id="IPR000253">
    <property type="entry name" value="FHA_dom"/>
</dbReference>
<accession>A0A2M8WJH6</accession>
<dbReference type="SMART" id="SM00240">
    <property type="entry name" value="FHA"/>
    <property type="match status" value="1"/>
</dbReference>
<dbReference type="Proteomes" id="UP000231586">
    <property type="component" value="Unassembled WGS sequence"/>
</dbReference>
<organism evidence="5 6">
    <name type="scientific">Luteimicrobium subarcticum</name>
    <dbReference type="NCBI Taxonomy" id="620910"/>
    <lineage>
        <taxon>Bacteria</taxon>
        <taxon>Bacillati</taxon>
        <taxon>Actinomycetota</taxon>
        <taxon>Actinomycetes</taxon>
        <taxon>Micrococcales</taxon>
        <taxon>Luteimicrobium</taxon>
    </lineage>
</organism>
<proteinExistence type="predicted"/>
<dbReference type="SUPFAM" id="SSF49879">
    <property type="entry name" value="SMAD/FHA domain"/>
    <property type="match status" value="1"/>
</dbReference>
<reference evidence="5 6" key="1">
    <citation type="submission" date="2017-11" db="EMBL/GenBank/DDBJ databases">
        <title>Genomic Encyclopedia of Archaeal and Bacterial Type Strains, Phase II (KMG-II): From Individual Species to Whole Genera.</title>
        <authorList>
            <person name="Goeker M."/>
        </authorList>
    </citation>
    <scope>NUCLEOTIDE SEQUENCE [LARGE SCALE GENOMIC DNA]</scope>
    <source>
        <strain evidence="5 6">DSM 22413</strain>
    </source>
</reference>
<dbReference type="InterPro" id="IPR008984">
    <property type="entry name" value="SMAD_FHA_dom_sf"/>
</dbReference>
<keyword evidence="3" id="KW-0812">Transmembrane</keyword>
<keyword evidence="3" id="KW-1133">Transmembrane helix</keyword>
<keyword evidence="1" id="KW-0597">Phosphoprotein</keyword>
<evidence type="ECO:0000313" key="6">
    <source>
        <dbReference type="Proteomes" id="UP000231586"/>
    </source>
</evidence>
<feature type="region of interest" description="Disordered" evidence="2">
    <location>
        <begin position="34"/>
        <end position="115"/>
    </location>
</feature>